<keyword evidence="2" id="KW-1133">Transmembrane helix</keyword>
<proteinExistence type="predicted"/>
<evidence type="ECO:0000256" key="1">
    <source>
        <dbReference type="SAM" id="MobiDB-lite"/>
    </source>
</evidence>
<reference evidence="3 4" key="1">
    <citation type="submission" date="2023-08" db="EMBL/GenBank/DDBJ databases">
        <authorList>
            <person name="Roldan D.M."/>
            <person name="Menes R.J."/>
        </authorList>
    </citation>
    <scope>NUCLEOTIDE SEQUENCE [LARGE SCALE GENOMIC DNA]</scope>
    <source>
        <strain evidence="3 4">CCM 2812</strain>
    </source>
</reference>
<keyword evidence="4" id="KW-1185">Reference proteome</keyword>
<evidence type="ECO:0000256" key="2">
    <source>
        <dbReference type="SAM" id="Phobius"/>
    </source>
</evidence>
<comment type="caution">
    <text evidence="3">The sequence shown here is derived from an EMBL/GenBank/DDBJ whole genome shotgun (WGS) entry which is preliminary data.</text>
</comment>
<evidence type="ECO:0000313" key="3">
    <source>
        <dbReference type="EMBL" id="MDP4302886.1"/>
    </source>
</evidence>
<protein>
    <recommendedName>
        <fullName evidence="5">Glycerate kinase</fullName>
    </recommendedName>
</protein>
<keyword evidence="2" id="KW-0812">Transmembrane</keyword>
<gene>
    <name evidence="3" type="ORF">Q8X39_19795</name>
</gene>
<accession>A0ABT9G8T4</accession>
<keyword evidence="2" id="KW-0472">Membrane</keyword>
<dbReference type="Proteomes" id="UP001235760">
    <property type="component" value="Unassembled WGS sequence"/>
</dbReference>
<evidence type="ECO:0000313" key="4">
    <source>
        <dbReference type="Proteomes" id="UP001235760"/>
    </source>
</evidence>
<evidence type="ECO:0008006" key="5">
    <source>
        <dbReference type="Google" id="ProtNLM"/>
    </source>
</evidence>
<feature type="transmembrane region" description="Helical" evidence="2">
    <location>
        <begin position="6"/>
        <end position="37"/>
    </location>
</feature>
<feature type="region of interest" description="Disordered" evidence="1">
    <location>
        <begin position="121"/>
        <end position="144"/>
    </location>
</feature>
<name>A0ABT9G8T4_LEPDI</name>
<dbReference type="EMBL" id="JAUZEE010000017">
    <property type="protein sequence ID" value="MDP4302886.1"/>
    <property type="molecule type" value="Genomic_DNA"/>
</dbReference>
<dbReference type="RefSeq" id="WP_305751426.1">
    <property type="nucleotide sequence ID" value="NZ_JAUZEE010000017.1"/>
</dbReference>
<organism evidence="3 4">
    <name type="scientific">Leptothrix discophora</name>
    <dbReference type="NCBI Taxonomy" id="89"/>
    <lineage>
        <taxon>Bacteria</taxon>
        <taxon>Pseudomonadati</taxon>
        <taxon>Pseudomonadota</taxon>
        <taxon>Betaproteobacteria</taxon>
        <taxon>Burkholderiales</taxon>
        <taxon>Sphaerotilaceae</taxon>
        <taxon>Leptothrix</taxon>
    </lineage>
</organism>
<sequence>MPVNALLAGAAVVVGIWVYGWQGLVLALTLIAFWAVLQFNRATRVLRHAGERPKGVVDSVVMTQARLSPGLSRLEVLQITGSLGEPYNNHDEWRWRDAGGNELVLTFRRDVLVRWAVARAPEPAEDETAGETATPRVHDAPPPA</sequence>